<dbReference type="PANTHER" id="PTHR22897">
    <property type="entry name" value="QUIESCIN Q6-RELATED SULFHYDRYL OXIDASE"/>
    <property type="match status" value="1"/>
</dbReference>
<dbReference type="PANTHER" id="PTHR22897:SF8">
    <property type="entry name" value="SULFHYDRYL OXIDASE"/>
    <property type="match status" value="1"/>
</dbReference>
<evidence type="ECO:0000313" key="12">
    <source>
        <dbReference type="Proteomes" id="UP001153069"/>
    </source>
</evidence>
<dbReference type="PROSITE" id="PS51324">
    <property type="entry name" value="ERV_ALR"/>
    <property type="match status" value="1"/>
</dbReference>
<accession>A0A9N8DR40</accession>
<dbReference type="AlphaFoldDB" id="A0A9N8DR40"/>
<comment type="caution">
    <text evidence="11">The sequence shown here is derived from an EMBL/GenBank/DDBJ whole genome shotgun (WGS) entry which is preliminary data.</text>
</comment>
<dbReference type="EC" id="1.8.3.2" evidence="8"/>
<dbReference type="InterPro" id="IPR013766">
    <property type="entry name" value="Thioredoxin_domain"/>
</dbReference>
<keyword evidence="8" id="KW-0812">Transmembrane</keyword>
<evidence type="ECO:0000256" key="2">
    <source>
        <dbReference type="ARBA" id="ARBA00022630"/>
    </source>
</evidence>
<dbReference type="SUPFAM" id="SSF52833">
    <property type="entry name" value="Thioredoxin-like"/>
    <property type="match status" value="1"/>
</dbReference>
<keyword evidence="12" id="KW-1185">Reference proteome</keyword>
<keyword evidence="6" id="KW-1015">Disulfide bond</keyword>
<dbReference type="InterPro" id="IPR036774">
    <property type="entry name" value="ERV/ALR_sulphydryl_oxid_sf"/>
</dbReference>
<evidence type="ECO:0000256" key="3">
    <source>
        <dbReference type="ARBA" id="ARBA00022729"/>
    </source>
</evidence>
<dbReference type="GO" id="GO:0003756">
    <property type="term" value="F:protein disulfide isomerase activity"/>
    <property type="evidence" value="ECO:0007669"/>
    <property type="project" value="TreeGrafter"/>
</dbReference>
<feature type="domain" description="Thioredoxin" evidence="10">
    <location>
        <begin position="13"/>
        <end position="152"/>
    </location>
</feature>
<evidence type="ECO:0000256" key="4">
    <source>
        <dbReference type="ARBA" id="ARBA00022827"/>
    </source>
</evidence>
<evidence type="ECO:0000256" key="6">
    <source>
        <dbReference type="ARBA" id="ARBA00023157"/>
    </source>
</evidence>
<dbReference type="SUPFAM" id="SSF69000">
    <property type="entry name" value="FAD-dependent thiol oxidase"/>
    <property type="match status" value="1"/>
</dbReference>
<reference evidence="11" key="1">
    <citation type="submission" date="2020-06" db="EMBL/GenBank/DDBJ databases">
        <authorList>
            <consortium name="Plant Systems Biology data submission"/>
        </authorList>
    </citation>
    <scope>NUCLEOTIDE SEQUENCE</scope>
    <source>
        <strain evidence="11">D6</strain>
    </source>
</reference>
<evidence type="ECO:0000313" key="11">
    <source>
        <dbReference type="EMBL" id="CAB9505175.1"/>
    </source>
</evidence>
<comment type="cofactor">
    <cofactor evidence="1 8">
        <name>FAD</name>
        <dbReference type="ChEBI" id="CHEBI:57692"/>
    </cofactor>
</comment>
<dbReference type="InterPro" id="IPR036249">
    <property type="entry name" value="Thioredoxin-like_sf"/>
</dbReference>
<keyword evidence="2 8" id="KW-0285">Flavoprotein</keyword>
<dbReference type="GO" id="GO:0005615">
    <property type="term" value="C:extracellular space"/>
    <property type="evidence" value="ECO:0007669"/>
    <property type="project" value="TreeGrafter"/>
</dbReference>
<evidence type="ECO:0000256" key="5">
    <source>
        <dbReference type="ARBA" id="ARBA00023002"/>
    </source>
</evidence>
<dbReference type="PROSITE" id="PS51352">
    <property type="entry name" value="THIOREDOXIN_2"/>
    <property type="match status" value="1"/>
</dbReference>
<dbReference type="Gene3D" id="1.20.120.310">
    <property type="entry name" value="ERV/ALR sulfhydryl oxidase domain"/>
    <property type="match status" value="1"/>
</dbReference>
<keyword evidence="7" id="KW-0325">Glycoprotein</keyword>
<dbReference type="GO" id="GO:0000139">
    <property type="term" value="C:Golgi membrane"/>
    <property type="evidence" value="ECO:0007669"/>
    <property type="project" value="TreeGrafter"/>
</dbReference>
<dbReference type="Pfam" id="PF04777">
    <property type="entry name" value="Evr1_Alr"/>
    <property type="match status" value="1"/>
</dbReference>
<dbReference type="InterPro" id="IPR017905">
    <property type="entry name" value="ERV/ALR_sulphydryl_oxidase"/>
</dbReference>
<name>A0A9N8DR40_9STRA</name>
<dbReference type="GO" id="GO:0016971">
    <property type="term" value="F:flavin-dependent sulfhydryl oxidase activity"/>
    <property type="evidence" value="ECO:0007669"/>
    <property type="project" value="InterPro"/>
</dbReference>
<dbReference type="Gene3D" id="3.40.30.10">
    <property type="entry name" value="Glutaredoxin"/>
    <property type="match status" value="1"/>
</dbReference>
<feature type="domain" description="ERV/ALR sulfhydryl oxidase" evidence="9">
    <location>
        <begin position="289"/>
        <end position="414"/>
    </location>
</feature>
<dbReference type="CDD" id="cd02961">
    <property type="entry name" value="PDI_a_family"/>
    <property type="match status" value="1"/>
</dbReference>
<keyword evidence="8" id="KW-1133">Transmembrane helix</keyword>
<feature type="transmembrane region" description="Helical" evidence="8">
    <location>
        <begin position="507"/>
        <end position="525"/>
    </location>
</feature>
<gene>
    <name evidence="11" type="ORF">SEMRO_221_G090960.1</name>
</gene>
<dbReference type="GO" id="GO:0006457">
    <property type="term" value="P:protein folding"/>
    <property type="evidence" value="ECO:0007669"/>
    <property type="project" value="TreeGrafter"/>
</dbReference>
<dbReference type="Proteomes" id="UP001153069">
    <property type="component" value="Unassembled WGS sequence"/>
</dbReference>
<dbReference type="InterPro" id="IPR039798">
    <property type="entry name" value="Sulfhydryl_oxidase"/>
</dbReference>
<sequence>MDLAKNSYLFRDLPNGASAEPIMEHHDETYDNNDKTKDIEMPEFLQKRALYHRVVLFYSPKCPHCIHFAPTYIEFARYFGNLTRNQDTIYADVKVKFIAVSCISYKRICRLQKVNSYPVLKVFPAKEAEHIFHPHELHPLTVLKALGDGFVKDTWWDKKSHFGDTFQTIQAQHQKSTPKKATNTPKEEATTTYFSMTRSQPQVFADAYLSFYNAMKDSVFLKDGALPKIRKQALHQFLQLLKRTLPPWRLGWLVNDLYEDFHENTDMESTWEMILEQFPPPQPTWSPACQEHESPYTCGLWTLLHIITVGVVEYNRQVIHPNKFAVQSVSMASLMLREYIHHFFLCEECSTHFVQAFDACAYRRCQRMIDHNHTSVSLEEWQELPLWLLEFHNGVNIRLQTERWQRQGRQPEPATLEEEEAVLWPPVQECPSCWMHPMNGAASQYNATMMYQYLRLIYWPEDGEAMQTKQEIQAAKLLFAQQPPRLQQRQLKPDGASSLVDTVAADGPYVVVSAAVCGVWLFVLWKKFLMDRMLGIHRTKMRTV</sequence>
<keyword evidence="3" id="KW-0732">Signal</keyword>
<dbReference type="OrthoDB" id="59470at2759"/>
<dbReference type="Pfam" id="PF00085">
    <property type="entry name" value="Thioredoxin"/>
    <property type="match status" value="1"/>
</dbReference>
<evidence type="ECO:0000256" key="8">
    <source>
        <dbReference type="RuleBase" id="RU371123"/>
    </source>
</evidence>
<proteinExistence type="predicted"/>
<dbReference type="EMBL" id="CAICTM010000220">
    <property type="protein sequence ID" value="CAB9505175.1"/>
    <property type="molecule type" value="Genomic_DNA"/>
</dbReference>
<evidence type="ECO:0000259" key="9">
    <source>
        <dbReference type="PROSITE" id="PS51324"/>
    </source>
</evidence>
<comment type="catalytic activity">
    <reaction evidence="8">
        <text>2 R'C(R)SH + O2 = R'C(R)S-S(R)CR' + H2O2</text>
        <dbReference type="Rhea" id="RHEA:17357"/>
        <dbReference type="ChEBI" id="CHEBI:15379"/>
        <dbReference type="ChEBI" id="CHEBI:16240"/>
        <dbReference type="ChEBI" id="CHEBI:16520"/>
        <dbReference type="ChEBI" id="CHEBI:17412"/>
        <dbReference type="EC" id="1.8.3.2"/>
    </reaction>
</comment>
<keyword evidence="5 8" id="KW-0560">Oxidoreductase</keyword>
<evidence type="ECO:0000256" key="7">
    <source>
        <dbReference type="ARBA" id="ARBA00023180"/>
    </source>
</evidence>
<keyword evidence="8" id="KW-0472">Membrane</keyword>
<evidence type="ECO:0000256" key="1">
    <source>
        <dbReference type="ARBA" id="ARBA00001974"/>
    </source>
</evidence>
<protein>
    <recommendedName>
        <fullName evidence="8">Sulfhydryl oxidase</fullName>
        <ecNumber evidence="8">1.8.3.2</ecNumber>
    </recommendedName>
</protein>
<evidence type="ECO:0000259" key="10">
    <source>
        <dbReference type="PROSITE" id="PS51352"/>
    </source>
</evidence>
<keyword evidence="4 8" id="KW-0274">FAD</keyword>
<organism evidence="11 12">
    <name type="scientific">Seminavis robusta</name>
    <dbReference type="NCBI Taxonomy" id="568900"/>
    <lineage>
        <taxon>Eukaryota</taxon>
        <taxon>Sar</taxon>
        <taxon>Stramenopiles</taxon>
        <taxon>Ochrophyta</taxon>
        <taxon>Bacillariophyta</taxon>
        <taxon>Bacillariophyceae</taxon>
        <taxon>Bacillariophycidae</taxon>
        <taxon>Naviculales</taxon>
        <taxon>Naviculaceae</taxon>
        <taxon>Seminavis</taxon>
    </lineage>
</organism>